<dbReference type="EMBL" id="POAF01000003">
    <property type="protein sequence ID" value="RBM01525.1"/>
    <property type="molecule type" value="Genomic_DNA"/>
</dbReference>
<sequence>MTTFAVFLRGVNVGGVKVLMKDLASLLADGGFTEVRTLLASGNVVLESELSEAQAVQRRCNELLEERYGRSIPTLIYTREEILQLAQPFVLELPEPAAEHHGYLTLCESAADAAELCELARGLDPQPAVDVLGRALCWIVRKGQSTTDPLAKLTTAQARKRVITTRNHNTLVKLAAIIR</sequence>
<dbReference type="Pfam" id="PF08002">
    <property type="entry name" value="DUF1697"/>
    <property type="match status" value="1"/>
</dbReference>
<organism evidence="1 2">
    <name type="scientific">Glutamicibacter soli</name>
    <dbReference type="NCBI Taxonomy" id="453836"/>
    <lineage>
        <taxon>Bacteria</taxon>
        <taxon>Bacillati</taxon>
        <taxon>Actinomycetota</taxon>
        <taxon>Actinomycetes</taxon>
        <taxon>Micrococcales</taxon>
        <taxon>Micrococcaceae</taxon>
        <taxon>Glutamicibacter</taxon>
    </lineage>
</organism>
<name>A0A365YFN5_9MICC</name>
<protein>
    <submittedName>
        <fullName evidence="1">Pyridoxamine 5-phosphate oxidase</fullName>
    </submittedName>
</protein>
<dbReference type="RefSeq" id="WP_113606928.1">
    <property type="nucleotide sequence ID" value="NZ_POAF01000003.1"/>
</dbReference>
<dbReference type="InterPro" id="IPR012545">
    <property type="entry name" value="DUF1697"/>
</dbReference>
<reference evidence="1 2" key="1">
    <citation type="submission" date="2018-01" db="EMBL/GenBank/DDBJ databases">
        <title>Glutamicibacter soli strain NHPC-3 Whole genome sequence and assembly.</title>
        <authorList>
            <person name="Choudhury P."/>
            <person name="Gupta D."/>
            <person name="Sengupta K."/>
            <person name="Jawed A."/>
            <person name="Sultana N."/>
            <person name="Saha P."/>
        </authorList>
    </citation>
    <scope>NUCLEOTIDE SEQUENCE [LARGE SCALE GENOMIC DNA]</scope>
    <source>
        <strain evidence="1 2">NHPC-3</strain>
    </source>
</reference>
<dbReference type="Proteomes" id="UP000252167">
    <property type="component" value="Unassembled WGS sequence"/>
</dbReference>
<dbReference type="PANTHER" id="PTHR36439:SF1">
    <property type="entry name" value="DUF1697 DOMAIN-CONTAINING PROTEIN"/>
    <property type="match status" value="1"/>
</dbReference>
<evidence type="ECO:0000313" key="2">
    <source>
        <dbReference type="Proteomes" id="UP000252167"/>
    </source>
</evidence>
<dbReference type="PIRSF" id="PIRSF008502">
    <property type="entry name" value="UCP008502"/>
    <property type="match status" value="1"/>
</dbReference>
<dbReference type="AlphaFoldDB" id="A0A365YFN5"/>
<proteinExistence type="predicted"/>
<dbReference type="PANTHER" id="PTHR36439">
    <property type="entry name" value="BLL4334 PROTEIN"/>
    <property type="match status" value="1"/>
</dbReference>
<accession>A0A365YFN5</accession>
<keyword evidence="2" id="KW-1185">Reference proteome</keyword>
<dbReference type="Gene3D" id="3.30.70.1280">
    <property type="entry name" value="SP0830-like domains"/>
    <property type="match status" value="1"/>
</dbReference>
<comment type="caution">
    <text evidence="1">The sequence shown here is derived from an EMBL/GenBank/DDBJ whole genome shotgun (WGS) entry which is preliminary data.</text>
</comment>
<gene>
    <name evidence="1" type="ORF">C1H84_06620</name>
</gene>
<evidence type="ECO:0000313" key="1">
    <source>
        <dbReference type="EMBL" id="RBM01525.1"/>
    </source>
</evidence>
<dbReference type="SUPFAM" id="SSF160379">
    <property type="entry name" value="SP0830-like"/>
    <property type="match status" value="1"/>
</dbReference>